<name>A0A7D7RFN1_PLAMR</name>
<dbReference type="KEGG" id="pdec:H1Q58_12610"/>
<accession>A0A7D7RFN1</accession>
<sequence>MEKGFLEEYQEYIRKTGDRKALYKAVAKEYGVQKAIYPGSFIDISPSLVIPEVNYIDNFKGAIRFFKQMDGIQNYIEQHKEYPEACKIDFIGQDYTEPLRIEQVDLIISQYAGFVGQETKRYLKPDGILLCNDSHGDATLARFDEDFELIGIVSGNNEIEEGELERYFKLPKEKPIDLKLVKDKMKGLAYSAAAENYLFRKKS</sequence>
<organism evidence="1 2">
    <name type="scientific">Planococcus maritimus</name>
    <dbReference type="NCBI Taxonomy" id="192421"/>
    <lineage>
        <taxon>Bacteria</taxon>
        <taxon>Bacillati</taxon>
        <taxon>Bacillota</taxon>
        <taxon>Bacilli</taxon>
        <taxon>Bacillales</taxon>
        <taxon>Caryophanaceae</taxon>
        <taxon>Planococcus</taxon>
    </lineage>
</organism>
<keyword evidence="2" id="KW-1185">Reference proteome</keyword>
<dbReference type="InterPro" id="IPR029063">
    <property type="entry name" value="SAM-dependent_MTases_sf"/>
</dbReference>
<protein>
    <submittedName>
        <fullName evidence="1">Uncharacterized protein</fullName>
    </submittedName>
</protein>
<gene>
    <name evidence="1" type="ORF">H1Q58_12610</name>
</gene>
<dbReference type="RefSeq" id="WP_182091736.1">
    <property type="nucleotide sequence ID" value="NZ_CP059540.1"/>
</dbReference>
<dbReference type="EMBL" id="CP059540">
    <property type="protein sequence ID" value="QMT16801.1"/>
    <property type="molecule type" value="Genomic_DNA"/>
</dbReference>
<evidence type="ECO:0000313" key="1">
    <source>
        <dbReference type="EMBL" id="QMT16801.1"/>
    </source>
</evidence>
<proteinExistence type="predicted"/>
<dbReference type="AlphaFoldDB" id="A0A7D7RFN1"/>
<reference evidence="1 2" key="1">
    <citation type="submission" date="2020-07" db="EMBL/GenBank/DDBJ databases">
        <title>Screening of a cold-adapted Planococcus bacterium producing protease in traditional shrimp paste and protease identification by genome sequencing.</title>
        <authorList>
            <person name="Gao R."/>
            <person name="Leng W."/>
            <person name="Chu Q."/>
            <person name="Wu X."/>
            <person name="Liu H."/>
            <person name="Li X."/>
        </authorList>
    </citation>
    <scope>NUCLEOTIDE SEQUENCE [LARGE SCALE GENOMIC DNA]</scope>
    <source>
        <strain evidence="1 2">XJ11</strain>
    </source>
</reference>
<dbReference type="SUPFAM" id="SSF53335">
    <property type="entry name" value="S-adenosyl-L-methionine-dependent methyltransferases"/>
    <property type="match status" value="1"/>
</dbReference>
<evidence type="ECO:0000313" key="2">
    <source>
        <dbReference type="Proteomes" id="UP000514716"/>
    </source>
</evidence>
<dbReference type="Proteomes" id="UP000514716">
    <property type="component" value="Chromosome"/>
</dbReference>